<dbReference type="STRING" id="2880.D7G4K9"/>
<evidence type="ECO:0000313" key="4">
    <source>
        <dbReference type="Proteomes" id="UP000002630"/>
    </source>
</evidence>
<dbReference type="InterPro" id="IPR039361">
    <property type="entry name" value="Cyclin"/>
</dbReference>
<gene>
    <name evidence="3" type="primary">cycD2</name>
    <name evidence="3" type="ORF">Esi_0057_0093</name>
</gene>
<dbReference type="Gene3D" id="1.10.472.10">
    <property type="entry name" value="Cyclin-like"/>
    <property type="match status" value="1"/>
</dbReference>
<feature type="domain" description="Cyclin N-terminal" evidence="2">
    <location>
        <begin position="298"/>
        <end position="398"/>
    </location>
</feature>
<dbReference type="SUPFAM" id="SSF47954">
    <property type="entry name" value="Cyclin-like"/>
    <property type="match status" value="1"/>
</dbReference>
<name>D7G4K9_ECTSI</name>
<dbReference type="Proteomes" id="UP000002630">
    <property type="component" value="Unassembled WGS sequence"/>
</dbReference>
<dbReference type="OrthoDB" id="10381581at2759"/>
<feature type="region of interest" description="Disordered" evidence="1">
    <location>
        <begin position="208"/>
        <end position="259"/>
    </location>
</feature>
<dbReference type="eggNOG" id="KOG0654">
    <property type="taxonomic scope" value="Eukaryota"/>
</dbReference>
<reference evidence="3 4" key="1">
    <citation type="journal article" date="2010" name="Nature">
        <title>The Ectocarpus genome and the independent evolution of multicellularity in brown algae.</title>
        <authorList>
            <person name="Cock J.M."/>
            <person name="Sterck L."/>
            <person name="Rouze P."/>
            <person name="Scornet D."/>
            <person name="Allen A.E."/>
            <person name="Amoutzias G."/>
            <person name="Anthouard V."/>
            <person name="Artiguenave F."/>
            <person name="Aury J.M."/>
            <person name="Badger J.H."/>
            <person name="Beszteri B."/>
            <person name="Billiau K."/>
            <person name="Bonnet E."/>
            <person name="Bothwell J.H."/>
            <person name="Bowler C."/>
            <person name="Boyen C."/>
            <person name="Brownlee C."/>
            <person name="Carrano C.J."/>
            <person name="Charrier B."/>
            <person name="Cho G.Y."/>
            <person name="Coelho S.M."/>
            <person name="Collen J."/>
            <person name="Corre E."/>
            <person name="Da Silva C."/>
            <person name="Delage L."/>
            <person name="Delaroque N."/>
            <person name="Dittami S.M."/>
            <person name="Doulbeau S."/>
            <person name="Elias M."/>
            <person name="Farnham G."/>
            <person name="Gachon C.M."/>
            <person name="Gschloessl B."/>
            <person name="Heesch S."/>
            <person name="Jabbari K."/>
            <person name="Jubin C."/>
            <person name="Kawai H."/>
            <person name="Kimura K."/>
            <person name="Kloareg B."/>
            <person name="Kupper F.C."/>
            <person name="Lang D."/>
            <person name="Le Bail A."/>
            <person name="Leblanc C."/>
            <person name="Lerouge P."/>
            <person name="Lohr M."/>
            <person name="Lopez P.J."/>
            <person name="Martens C."/>
            <person name="Maumus F."/>
            <person name="Michel G."/>
            <person name="Miranda-Saavedra D."/>
            <person name="Morales J."/>
            <person name="Moreau H."/>
            <person name="Motomura T."/>
            <person name="Nagasato C."/>
            <person name="Napoli C.A."/>
            <person name="Nelson D.R."/>
            <person name="Nyvall-Collen P."/>
            <person name="Peters A.F."/>
            <person name="Pommier C."/>
            <person name="Potin P."/>
            <person name="Poulain J."/>
            <person name="Quesneville H."/>
            <person name="Read B."/>
            <person name="Rensing S.A."/>
            <person name="Ritter A."/>
            <person name="Rousvoal S."/>
            <person name="Samanta M."/>
            <person name="Samson G."/>
            <person name="Schroeder D.C."/>
            <person name="Segurens B."/>
            <person name="Strittmatter M."/>
            <person name="Tonon T."/>
            <person name="Tregear J.W."/>
            <person name="Valentin K."/>
            <person name="von Dassow P."/>
            <person name="Yamagishi T."/>
            <person name="Van de Peer Y."/>
            <person name="Wincker P."/>
        </authorList>
    </citation>
    <scope>NUCLEOTIDE SEQUENCE [LARGE SCALE GENOMIC DNA]</scope>
    <source>
        <strain evidence="4">Ec32 / CCAP1310/4</strain>
    </source>
</reference>
<feature type="compositionally biased region" description="Low complexity" evidence="1">
    <location>
        <begin position="23"/>
        <end position="42"/>
    </location>
</feature>
<feature type="region of interest" description="Disordered" evidence="1">
    <location>
        <begin position="1"/>
        <end position="108"/>
    </location>
</feature>
<dbReference type="AlphaFoldDB" id="D7G4K9"/>
<dbReference type="InterPro" id="IPR006671">
    <property type="entry name" value="Cyclin_N"/>
</dbReference>
<dbReference type="PANTHER" id="PTHR10177">
    <property type="entry name" value="CYCLINS"/>
    <property type="match status" value="1"/>
</dbReference>
<accession>D7G4K9</accession>
<evidence type="ECO:0000313" key="3">
    <source>
        <dbReference type="EMBL" id="CBJ48912.1"/>
    </source>
</evidence>
<dbReference type="InterPro" id="IPR036915">
    <property type="entry name" value="Cyclin-like_sf"/>
</dbReference>
<proteinExistence type="predicted"/>
<keyword evidence="4" id="KW-1185">Reference proteome</keyword>
<dbReference type="Pfam" id="PF00134">
    <property type="entry name" value="Cyclin_N"/>
    <property type="match status" value="1"/>
</dbReference>
<feature type="compositionally biased region" description="Low complexity" evidence="1">
    <location>
        <begin position="166"/>
        <end position="180"/>
    </location>
</feature>
<dbReference type="InParanoid" id="D7G4K9"/>
<feature type="compositionally biased region" description="Low complexity" evidence="1">
    <location>
        <begin position="89"/>
        <end position="102"/>
    </location>
</feature>
<organism evidence="3 4">
    <name type="scientific">Ectocarpus siliculosus</name>
    <name type="common">Brown alga</name>
    <name type="synonym">Conferva siliculosa</name>
    <dbReference type="NCBI Taxonomy" id="2880"/>
    <lineage>
        <taxon>Eukaryota</taxon>
        <taxon>Sar</taxon>
        <taxon>Stramenopiles</taxon>
        <taxon>Ochrophyta</taxon>
        <taxon>PX clade</taxon>
        <taxon>Phaeophyceae</taxon>
        <taxon>Ectocarpales</taxon>
        <taxon>Ectocarpaceae</taxon>
        <taxon>Ectocarpus</taxon>
    </lineage>
</organism>
<sequence>MDTPMMKSHGSTGTGDGPRLHPETVATVADEGTAAAAVDAAGPGRGNDNNRARFSSSGIGVSPGTAGGKKDNGGGAAGAVLTEEGGGKPPKQQRQGSGPGPSLRRLPNLDFDTLRHSLGFLRAAELARFALASTAARAVVSSHAAVMICEGYSEIRLGAREPSLSSSSRRLLPFGGPAAAGTGGGDEAGSGASSTGAAAAAAAASAAGLPSDTHNNNNNISNSDLLGQGSGGRTVRPWSVDEGSPRGGPGQGGGPAKAARYRRNDQHLALRALHHLECCGDLLIRQLKTLPRLDIFQSLQSRAVLGPTQFLTAHMRAVLVDWCVEVACQFRLSTIALHATISSLDVCLTKVAVPRCRLQLLGVVCAMIQTQAGGGCQVMNTSEAIHICDSQYNPSQVHSTFNVVVSITQEAMGRAVPATVAEILHRHLTSMGEPSGLDIPLTMDWEEHSHPRIREEHILAGLVVDLSLLDNFLFLFRPGTVAAAALFLARVTSMYYAKEGMWVTPCSVVAKKNREVLRLYGKDVCRPFVKPNKDLELRPFGAPGLGEFVASQPAEATAVRRCVERLWLVQRDFFDHLSGRQSPQHVLFRYQHMFKGIKEKFVPQGSIRLQAYQKLGLVQRGELNRMLDEHLPSTVTVATVAPALTSRPSAAARKARLDGI</sequence>
<protein>
    <submittedName>
        <fullName evidence="3">Cyclin D2</fullName>
    </submittedName>
</protein>
<evidence type="ECO:0000259" key="2">
    <source>
        <dbReference type="Pfam" id="PF00134"/>
    </source>
</evidence>
<feature type="region of interest" description="Disordered" evidence="1">
    <location>
        <begin position="166"/>
        <end position="193"/>
    </location>
</feature>
<feature type="compositionally biased region" description="Gly residues" evidence="1">
    <location>
        <begin position="245"/>
        <end position="255"/>
    </location>
</feature>
<evidence type="ECO:0000256" key="1">
    <source>
        <dbReference type="SAM" id="MobiDB-lite"/>
    </source>
</evidence>
<dbReference type="EMBL" id="FN649760">
    <property type="protein sequence ID" value="CBJ48912.1"/>
    <property type="molecule type" value="Genomic_DNA"/>
</dbReference>
<feature type="compositionally biased region" description="Polar residues" evidence="1">
    <location>
        <begin position="47"/>
        <end position="59"/>
    </location>
</feature>